<evidence type="ECO:0000313" key="2">
    <source>
        <dbReference type="Proteomes" id="UP000660339"/>
    </source>
</evidence>
<dbReference type="Proteomes" id="UP000660339">
    <property type="component" value="Unassembled WGS sequence"/>
</dbReference>
<reference evidence="1" key="1">
    <citation type="submission" date="2021-01" db="EMBL/GenBank/DDBJ databases">
        <title>Whole genome shotgun sequence of Catellatospora methionotrophica NBRC 14553.</title>
        <authorList>
            <person name="Komaki H."/>
            <person name="Tamura T."/>
        </authorList>
    </citation>
    <scope>NUCLEOTIDE SEQUENCE</scope>
    <source>
        <strain evidence="1">NBRC 14553</strain>
    </source>
</reference>
<accession>A0A8J3L4Y6</accession>
<dbReference type="EMBL" id="BONJ01000014">
    <property type="protein sequence ID" value="GIG14498.1"/>
    <property type="molecule type" value="Genomic_DNA"/>
</dbReference>
<keyword evidence="2" id="KW-1185">Reference proteome</keyword>
<gene>
    <name evidence="1" type="ORF">Cme02nite_28300</name>
</gene>
<evidence type="ECO:0000313" key="1">
    <source>
        <dbReference type="EMBL" id="GIG14498.1"/>
    </source>
</evidence>
<organism evidence="1 2">
    <name type="scientific">Catellatospora methionotrophica</name>
    <dbReference type="NCBI Taxonomy" id="121620"/>
    <lineage>
        <taxon>Bacteria</taxon>
        <taxon>Bacillati</taxon>
        <taxon>Actinomycetota</taxon>
        <taxon>Actinomycetes</taxon>
        <taxon>Micromonosporales</taxon>
        <taxon>Micromonosporaceae</taxon>
        <taxon>Catellatospora</taxon>
    </lineage>
</organism>
<dbReference type="AlphaFoldDB" id="A0A8J3L4Y6"/>
<proteinExistence type="predicted"/>
<comment type="caution">
    <text evidence="1">The sequence shown here is derived from an EMBL/GenBank/DDBJ whole genome shotgun (WGS) entry which is preliminary data.</text>
</comment>
<protein>
    <submittedName>
        <fullName evidence="1">Uncharacterized protein</fullName>
    </submittedName>
</protein>
<sequence>MRRCANVVTSAADSIGPLGEMWVGVAVTHQGLTTLGVPQQALDAGHPECPSATPYFGVSRRSPLPAGPSGAIASAMRSRQFAETAAECRV</sequence>
<name>A0A8J3L4Y6_9ACTN</name>